<organism evidence="3 4">
    <name type="scientific">Candidatus Corynebacterium avicola</name>
    <dbReference type="NCBI Taxonomy" id="2838527"/>
    <lineage>
        <taxon>Bacteria</taxon>
        <taxon>Bacillati</taxon>
        <taxon>Actinomycetota</taxon>
        <taxon>Actinomycetes</taxon>
        <taxon>Mycobacteriales</taxon>
        <taxon>Corynebacteriaceae</taxon>
        <taxon>Corynebacterium</taxon>
    </lineage>
</organism>
<dbReference type="Gene3D" id="3.30.530.20">
    <property type="match status" value="1"/>
</dbReference>
<dbReference type="CDD" id="cd07814">
    <property type="entry name" value="SRPBCC_CalC_Aha1-like"/>
    <property type="match status" value="1"/>
</dbReference>
<dbReference type="Proteomes" id="UP000824190">
    <property type="component" value="Unassembled WGS sequence"/>
</dbReference>
<protein>
    <submittedName>
        <fullName evidence="3">SRPBCC domain-containing protein</fullName>
    </submittedName>
</protein>
<dbReference type="InterPro" id="IPR023393">
    <property type="entry name" value="START-like_dom_sf"/>
</dbReference>
<dbReference type="SUPFAM" id="SSF55961">
    <property type="entry name" value="Bet v1-like"/>
    <property type="match status" value="1"/>
</dbReference>
<dbReference type="Pfam" id="PF08327">
    <property type="entry name" value="AHSA1"/>
    <property type="match status" value="1"/>
</dbReference>
<dbReference type="AlphaFoldDB" id="A0A9D1RQH0"/>
<comment type="caution">
    <text evidence="3">The sequence shown here is derived from an EMBL/GenBank/DDBJ whole genome shotgun (WGS) entry which is preliminary data.</text>
</comment>
<reference evidence="3" key="1">
    <citation type="journal article" date="2021" name="PeerJ">
        <title>Extensive microbial diversity within the chicken gut microbiome revealed by metagenomics and culture.</title>
        <authorList>
            <person name="Gilroy R."/>
            <person name="Ravi A."/>
            <person name="Getino M."/>
            <person name="Pursley I."/>
            <person name="Horton D.L."/>
            <person name="Alikhan N.F."/>
            <person name="Baker D."/>
            <person name="Gharbi K."/>
            <person name="Hall N."/>
            <person name="Watson M."/>
            <person name="Adriaenssens E.M."/>
            <person name="Foster-Nyarko E."/>
            <person name="Jarju S."/>
            <person name="Secka A."/>
            <person name="Antonio M."/>
            <person name="Oren A."/>
            <person name="Chaudhuri R.R."/>
            <person name="La Ragione R."/>
            <person name="Hildebrand F."/>
            <person name="Pallen M.J."/>
        </authorList>
    </citation>
    <scope>NUCLEOTIDE SEQUENCE</scope>
    <source>
        <strain evidence="3">CHK32-1732</strain>
    </source>
</reference>
<gene>
    <name evidence="3" type="ORF">H9870_11565</name>
</gene>
<sequence length="145" mass="16061">MTTPEFTINRTFNAPRDLVWKAWTEKDELARWFHPMGVTAESVSVDLKVGGRYRYTMVNETTGEEYPTGGEYLEIDPVEKLVFTWGQPDDPVEGTPVITLNLAENGDSTEMSFHLSGIAGQPGDGNVYDGWDEALTNLENALASA</sequence>
<reference evidence="3" key="2">
    <citation type="submission" date="2021-04" db="EMBL/GenBank/DDBJ databases">
        <authorList>
            <person name="Gilroy R."/>
        </authorList>
    </citation>
    <scope>NUCLEOTIDE SEQUENCE</scope>
    <source>
        <strain evidence="3">CHK32-1732</strain>
    </source>
</reference>
<comment type="similarity">
    <text evidence="1">Belongs to the AHA1 family.</text>
</comment>
<feature type="domain" description="Activator of Hsp90 ATPase homologue 1/2-like C-terminal" evidence="2">
    <location>
        <begin position="13"/>
        <end position="142"/>
    </location>
</feature>
<evidence type="ECO:0000313" key="3">
    <source>
        <dbReference type="EMBL" id="HIW92284.1"/>
    </source>
</evidence>
<accession>A0A9D1RQH0</accession>
<evidence type="ECO:0000256" key="1">
    <source>
        <dbReference type="ARBA" id="ARBA00006817"/>
    </source>
</evidence>
<dbReference type="EMBL" id="DXGC01000096">
    <property type="protein sequence ID" value="HIW92284.1"/>
    <property type="molecule type" value="Genomic_DNA"/>
</dbReference>
<evidence type="ECO:0000313" key="4">
    <source>
        <dbReference type="Proteomes" id="UP000824190"/>
    </source>
</evidence>
<proteinExistence type="inferred from homology"/>
<name>A0A9D1RQH0_9CORY</name>
<dbReference type="InterPro" id="IPR013538">
    <property type="entry name" value="ASHA1/2-like_C"/>
</dbReference>
<evidence type="ECO:0000259" key="2">
    <source>
        <dbReference type="Pfam" id="PF08327"/>
    </source>
</evidence>